<name>A0A7R9I1V9_9NEOP</name>
<dbReference type="InterPro" id="IPR009003">
    <property type="entry name" value="Peptidase_S1_PA"/>
</dbReference>
<dbReference type="InterPro" id="IPR001254">
    <property type="entry name" value="Trypsin_dom"/>
</dbReference>
<evidence type="ECO:0000313" key="2">
    <source>
        <dbReference type="EMBL" id="CAD7444352.1"/>
    </source>
</evidence>
<proteinExistence type="predicted"/>
<dbReference type="GO" id="GO:0006508">
    <property type="term" value="P:proteolysis"/>
    <property type="evidence" value="ECO:0007669"/>
    <property type="project" value="InterPro"/>
</dbReference>
<evidence type="ECO:0000259" key="1">
    <source>
        <dbReference type="Pfam" id="PF00089"/>
    </source>
</evidence>
<reference evidence="2" key="1">
    <citation type="submission" date="2020-11" db="EMBL/GenBank/DDBJ databases">
        <authorList>
            <person name="Tran Van P."/>
        </authorList>
    </citation>
    <scope>NUCLEOTIDE SEQUENCE</scope>
</reference>
<dbReference type="Gene3D" id="2.40.10.10">
    <property type="entry name" value="Trypsin-like serine proteases"/>
    <property type="match status" value="2"/>
</dbReference>
<protein>
    <recommendedName>
        <fullName evidence="1">Peptidase S1 domain-containing protein</fullName>
    </recommendedName>
</protein>
<dbReference type="EMBL" id="OD566603">
    <property type="protein sequence ID" value="CAD7444352.1"/>
    <property type="molecule type" value="Genomic_DNA"/>
</dbReference>
<dbReference type="Pfam" id="PF00089">
    <property type="entry name" value="Trypsin"/>
    <property type="match status" value="1"/>
</dbReference>
<dbReference type="AlphaFoldDB" id="A0A7R9I1V9"/>
<accession>A0A7R9I1V9</accession>
<dbReference type="InterPro" id="IPR043504">
    <property type="entry name" value="Peptidase_S1_PA_chymotrypsin"/>
</dbReference>
<dbReference type="SUPFAM" id="SSF50494">
    <property type="entry name" value="Trypsin-like serine proteases"/>
    <property type="match status" value="1"/>
</dbReference>
<feature type="domain" description="Peptidase S1" evidence="1">
    <location>
        <begin position="37"/>
        <end position="115"/>
    </location>
</feature>
<gene>
    <name evidence="2" type="ORF">TBIB3V08_LOCUS6732</name>
</gene>
<dbReference type="GO" id="GO:0004252">
    <property type="term" value="F:serine-type endopeptidase activity"/>
    <property type="evidence" value="ECO:0007669"/>
    <property type="project" value="InterPro"/>
</dbReference>
<organism evidence="2">
    <name type="scientific">Timema bartmani</name>
    <dbReference type="NCBI Taxonomy" id="61472"/>
    <lineage>
        <taxon>Eukaryota</taxon>
        <taxon>Metazoa</taxon>
        <taxon>Ecdysozoa</taxon>
        <taxon>Arthropoda</taxon>
        <taxon>Hexapoda</taxon>
        <taxon>Insecta</taxon>
        <taxon>Pterygota</taxon>
        <taxon>Neoptera</taxon>
        <taxon>Polyneoptera</taxon>
        <taxon>Phasmatodea</taxon>
        <taxon>Timematodea</taxon>
        <taxon>Timematoidea</taxon>
        <taxon>Timematidae</taxon>
        <taxon>Timema</taxon>
    </lineage>
</organism>
<sequence>MVPGAMLFDAWAFPCSINFNLLPNDRDGVEKRILESNEIYVRVGSTKWNHGGQIYDVDDRLRHQKYVTYGVKDIAIIKIKGEFSFSDTVKIIPIAQRTKVLSKGEVTLAGWGRIQYNIEMKLN</sequence>